<keyword evidence="6" id="KW-1185">Reference proteome</keyword>
<dbReference type="OrthoDB" id="12361at2157"/>
<evidence type="ECO:0000313" key="6">
    <source>
        <dbReference type="Proteomes" id="UP000509478"/>
    </source>
</evidence>
<dbReference type="InterPro" id="IPR008922">
    <property type="entry name" value="Di-copper_centre_dom_sf"/>
</dbReference>
<dbReference type="GeneID" id="56068640"/>
<dbReference type="PROSITE" id="PS00498">
    <property type="entry name" value="TYROSINASE_2"/>
    <property type="match status" value="1"/>
</dbReference>
<dbReference type="Proteomes" id="UP000509478">
    <property type="component" value="Chromosome"/>
</dbReference>
<dbReference type="Gene3D" id="1.10.1280.10">
    <property type="entry name" value="Di-copper center containing domain from catechol oxidase"/>
    <property type="match status" value="1"/>
</dbReference>
<keyword evidence="3" id="KW-0472">Membrane</keyword>
<dbReference type="GO" id="GO:0046872">
    <property type="term" value="F:metal ion binding"/>
    <property type="evidence" value="ECO:0007669"/>
    <property type="project" value="UniProtKB-KW"/>
</dbReference>
<dbReference type="RefSeq" id="WP_179371411.1">
    <property type="nucleotide sequence ID" value="NZ_CP026995.1"/>
</dbReference>
<evidence type="ECO:0000313" key="5">
    <source>
        <dbReference type="EMBL" id="QLH07531.1"/>
    </source>
</evidence>
<gene>
    <name evidence="5" type="ORF">C5F50_10960</name>
</gene>
<evidence type="ECO:0000256" key="3">
    <source>
        <dbReference type="SAM" id="Phobius"/>
    </source>
</evidence>
<sequence length="409" mass="45807">MHTRRNAATLPAPDKAKLMNAIITLKKTVKPGHTTNVYDEFVAIHYGVISRLGAASGDGGHGGPAFLAWHREFILRFEKALQEVDPDVSLPYWKWESGVSSDTDDVFTVDFLGTMGLQTSGYLSEAPTPQNPDGWQVDPQLDQGNHGTTLLRNNSMNPSTLPATEANNSLNENNFHGFRPALEGPHGTVHMRVGGHMTRMTSPNDPIFFLHHANIDRLWAKWQLTHPGTDNYNPNNTGNVGHKLDDRMWPWDGGDSFTNISNATPLLPSIDASDIRRPRDVLDIEALDYVYDDVSGSSGWPISNPSPNPTPNPSGQRCFIATAAYGSELEPPVQFLREFRDDVVLKSKFKKTFEFILNIYYKFSPPIADQMRKNKPFKIIMKYSIVLPFVALARTSAFLLSPFTKRRWK</sequence>
<evidence type="ECO:0000256" key="2">
    <source>
        <dbReference type="ARBA" id="ARBA00023008"/>
    </source>
</evidence>
<dbReference type="SUPFAM" id="SSF48056">
    <property type="entry name" value="Di-copper centre-containing domain"/>
    <property type="match status" value="1"/>
</dbReference>
<evidence type="ECO:0000256" key="1">
    <source>
        <dbReference type="ARBA" id="ARBA00022723"/>
    </source>
</evidence>
<dbReference type="PANTHER" id="PTHR11474:SF126">
    <property type="entry name" value="TYROSINASE-LIKE PROTEIN TYR-1-RELATED"/>
    <property type="match status" value="1"/>
</dbReference>
<dbReference type="InterPro" id="IPR050316">
    <property type="entry name" value="Tyrosinase/Hemocyanin"/>
</dbReference>
<organism evidence="5 6">
    <name type="scientific">Nitrosopumilus ureiphilus</name>
    <dbReference type="NCBI Taxonomy" id="1470067"/>
    <lineage>
        <taxon>Archaea</taxon>
        <taxon>Nitrososphaerota</taxon>
        <taxon>Nitrososphaeria</taxon>
        <taxon>Nitrosopumilales</taxon>
        <taxon>Nitrosopumilaceae</taxon>
        <taxon>Nitrosopumilus</taxon>
    </lineage>
</organism>
<accession>A0A7D5M6X3</accession>
<feature type="domain" description="Tyrosinase copper-binding" evidence="4">
    <location>
        <begin position="205"/>
        <end position="216"/>
    </location>
</feature>
<dbReference type="EMBL" id="CP026995">
    <property type="protein sequence ID" value="QLH07531.1"/>
    <property type="molecule type" value="Genomic_DNA"/>
</dbReference>
<dbReference type="KEGG" id="nue:C5F50_10960"/>
<dbReference type="PRINTS" id="PR00092">
    <property type="entry name" value="TYROSINASE"/>
</dbReference>
<proteinExistence type="predicted"/>
<keyword evidence="3" id="KW-0812">Transmembrane</keyword>
<keyword evidence="3" id="KW-1133">Transmembrane helix</keyword>
<dbReference type="GO" id="GO:0016491">
    <property type="term" value="F:oxidoreductase activity"/>
    <property type="evidence" value="ECO:0007669"/>
    <property type="project" value="InterPro"/>
</dbReference>
<reference evidence="5 6" key="1">
    <citation type="submission" date="2018-02" db="EMBL/GenBank/DDBJ databases">
        <title>Complete genome of Nitrosopumilus ureaphilus PS0.</title>
        <authorList>
            <person name="Qin W."/>
            <person name="Zheng Y."/>
            <person name="Stahl D.A."/>
        </authorList>
    </citation>
    <scope>NUCLEOTIDE SEQUENCE [LARGE SCALE GENOMIC DNA]</scope>
    <source>
        <strain evidence="5 6">PS0</strain>
    </source>
</reference>
<keyword evidence="2" id="KW-0186">Copper</keyword>
<name>A0A7D5M6X3_9ARCH</name>
<dbReference type="NCBIfam" id="NF041770">
    <property type="entry name" value="CFI_box_CTERM"/>
    <property type="match status" value="1"/>
</dbReference>
<feature type="transmembrane region" description="Helical" evidence="3">
    <location>
        <begin position="380"/>
        <end position="400"/>
    </location>
</feature>
<protein>
    <recommendedName>
        <fullName evidence="4">Tyrosinase copper-binding domain-containing protein</fullName>
    </recommendedName>
</protein>
<dbReference type="InterPro" id="IPR049886">
    <property type="entry name" value="CFI_box_CTERM_dom"/>
</dbReference>
<dbReference type="AlphaFoldDB" id="A0A7D5M6X3"/>
<keyword evidence="1" id="KW-0479">Metal-binding</keyword>
<dbReference type="PANTHER" id="PTHR11474">
    <property type="entry name" value="TYROSINASE FAMILY MEMBER"/>
    <property type="match status" value="1"/>
</dbReference>
<evidence type="ECO:0000259" key="4">
    <source>
        <dbReference type="PROSITE" id="PS00498"/>
    </source>
</evidence>
<dbReference type="Pfam" id="PF00264">
    <property type="entry name" value="Tyrosinase"/>
    <property type="match status" value="1"/>
</dbReference>
<dbReference type="InterPro" id="IPR002227">
    <property type="entry name" value="Tyrosinase_Cu-bd"/>
</dbReference>